<evidence type="ECO:0000313" key="4">
    <source>
        <dbReference type="Proteomes" id="UP001431221"/>
    </source>
</evidence>
<feature type="region of interest" description="Disordered" evidence="1">
    <location>
        <begin position="2180"/>
        <end position="2209"/>
    </location>
</feature>
<dbReference type="InterPro" id="IPR041690">
    <property type="entry name" value="Cadherin_5"/>
</dbReference>
<reference evidence="3" key="1">
    <citation type="submission" date="2022-04" db="EMBL/GenBank/DDBJ databases">
        <title>Roseibium sp. CAU 1639 isolated from mud.</title>
        <authorList>
            <person name="Kim W."/>
        </authorList>
    </citation>
    <scope>NUCLEOTIDE SEQUENCE</scope>
    <source>
        <strain evidence="3">CAU 1639</strain>
    </source>
</reference>
<dbReference type="NCBIfam" id="TIGR01965">
    <property type="entry name" value="VCBS_repeat"/>
    <property type="match status" value="14"/>
</dbReference>
<feature type="domain" description="Cadherin" evidence="2">
    <location>
        <begin position="1119"/>
        <end position="1222"/>
    </location>
</feature>
<evidence type="ECO:0000256" key="1">
    <source>
        <dbReference type="SAM" id="MobiDB-lite"/>
    </source>
</evidence>
<dbReference type="InterPro" id="IPR010221">
    <property type="entry name" value="VCBS_dom"/>
</dbReference>
<feature type="region of interest" description="Disordered" evidence="1">
    <location>
        <begin position="2251"/>
        <end position="2308"/>
    </location>
</feature>
<feature type="compositionally biased region" description="Low complexity" evidence="1">
    <location>
        <begin position="180"/>
        <end position="250"/>
    </location>
</feature>
<dbReference type="Pfam" id="PF17803">
    <property type="entry name" value="Cadherin_4"/>
    <property type="match status" value="6"/>
</dbReference>
<name>A0ABT0GXC7_9HYPH</name>
<dbReference type="SMART" id="SM00736">
    <property type="entry name" value="CADG"/>
    <property type="match status" value="4"/>
</dbReference>
<feature type="compositionally biased region" description="Basic and acidic residues" evidence="1">
    <location>
        <begin position="1"/>
        <end position="30"/>
    </location>
</feature>
<feature type="domain" description="Cadherin" evidence="2">
    <location>
        <begin position="373"/>
        <end position="461"/>
    </location>
</feature>
<dbReference type="InterPro" id="IPR015919">
    <property type="entry name" value="Cadherin-like_sf"/>
</dbReference>
<dbReference type="SUPFAM" id="SSF49313">
    <property type="entry name" value="Cadherin-like"/>
    <property type="match status" value="1"/>
</dbReference>
<evidence type="ECO:0000259" key="2">
    <source>
        <dbReference type="PROSITE" id="PS50268"/>
    </source>
</evidence>
<dbReference type="NCBIfam" id="NF012211">
    <property type="entry name" value="tand_rpt_95"/>
    <property type="match status" value="2"/>
</dbReference>
<gene>
    <name evidence="3" type="ORF">M0H32_16175</name>
</gene>
<dbReference type="PANTHER" id="PTHR14139">
    <property type="entry name" value="CALSYNTENIN"/>
    <property type="match status" value="1"/>
</dbReference>
<proteinExistence type="predicted"/>
<keyword evidence="4" id="KW-1185">Reference proteome</keyword>
<dbReference type="Pfam" id="PF17892">
    <property type="entry name" value="Cadherin_5"/>
    <property type="match status" value="2"/>
</dbReference>
<feature type="region of interest" description="Disordered" evidence="1">
    <location>
        <begin position="1"/>
        <end position="250"/>
    </location>
</feature>
<evidence type="ECO:0000313" key="3">
    <source>
        <dbReference type="EMBL" id="MCK7613707.1"/>
    </source>
</evidence>
<feature type="compositionally biased region" description="Low complexity" evidence="1">
    <location>
        <begin position="2251"/>
        <end position="2260"/>
    </location>
</feature>
<dbReference type="Gene3D" id="2.60.40.10">
    <property type="entry name" value="Immunoglobulins"/>
    <property type="match status" value="10"/>
</dbReference>
<dbReference type="RefSeq" id="WP_248155850.1">
    <property type="nucleotide sequence ID" value="NZ_JALNMJ010000011.1"/>
</dbReference>
<dbReference type="InterPro" id="IPR013783">
    <property type="entry name" value="Ig-like_fold"/>
</dbReference>
<dbReference type="InterPro" id="IPR002126">
    <property type="entry name" value="Cadherin-like_dom"/>
</dbReference>
<dbReference type="PROSITE" id="PS50268">
    <property type="entry name" value="CADHERIN_2"/>
    <property type="match status" value="2"/>
</dbReference>
<dbReference type="PANTHER" id="PTHR14139:SF2">
    <property type="entry name" value="CALSYNTENIN-1"/>
    <property type="match status" value="1"/>
</dbReference>
<dbReference type="InterPro" id="IPR006644">
    <property type="entry name" value="Cadg"/>
</dbReference>
<protein>
    <submittedName>
        <fullName evidence="3">VCBS domain-containing protein</fullName>
    </submittedName>
</protein>
<feature type="compositionally biased region" description="Polar residues" evidence="1">
    <location>
        <begin position="160"/>
        <end position="171"/>
    </location>
</feature>
<sequence>MSDQTDKSKPRTSGKDVLPEEAKDTKKTQSEEGFGWSIEAEGSVSDPASPQAEPGGGSQDRDPHPVPGPTSILDHGQQETSAPPQGPLSPPDQEAPFASHGLAGATETFPAPVADIPANAAPHPDVDTLSSAGHLGATERMPTGTHTPPPSAAGSAPSPDSGNKTQPQSGVTPTAGGGHTPPTSTGTTPPPGGTQTPPTSTGGTPPPGGTQTPPTSTGGTPPPGGTQTPPTSTGTTPTPGGGHTPSTTTAARISGLDTDTAREDHHVVGGKLSAGGLLTVSDPDAGEDKFQAVAGAPGSAGYGSFTVAENGRWTYSADNSQAVIQALRPGNSLVDRVTVHSADGTAHELRVVITGTNDTPVLSAASASATEDGSAVTGQMSATDVDAGDTKTFSIAQPVDGFSMNADGSWSFDPSHAAYQHLAADQTQQVTIPVTVTDSAGVTDTENLVITVTGTNDAPVVSGPVDLGSGTEDKSVPISAAQLLAHATDIDTGDQLSVSGLTVSHGTITGDAAHGFTFTPDPNYNGPVTLSYQVTDGHGGSAPQTASLTLGATPDAAVITGTDTGSATEDKVSSSNRLVVSGSLNVSDPDGPPQEHFQYSSFGEHAVSDPFGGSLHIDRAGTWQYEVDNTNPAVQSLAAGQEGHAVYEVRSYDGTAHQIRITIHGTNDAPVLSAATASATEDGQSVKGQMSATDIDTGDTKAFSIAQTVDGFTMHADGSWSFDPSHAAYQHLAAGQTQQVTIPVTVTDSSGAADTENLVITVRGTGDAAVIGGVDTGNVTENMGGQDKSPDYAQPGMTKLWHHTIQATGTLTITDPDTGEASFDTHGIGWTYHGQYGDLMLRENGEWFYNADVGSIRSVGGLATTRGTTIDRLGEGQSLTDTITVYSKDGTAHDIVITIHGSNDRPYCSSEVQLAGGTEDVAQTLTLKQLLANTVDVDANDAGKLAIAGLKVDHGSVRDNQDGTFTFTPEKDYNGQVHFTYDVKDAHGGLTHTGAITTLAAAEDAAVITGTDTGSVTEDQVSSHGSIRLVVNGYLNISDPDGHAWEHFQFSQFGEHAVSDPFGGNLHIDRAGIWQYEVDNTHPAVQALAAGQEGHAVYEVHSADGTAHRIQITIHGTNDAPILSAATASATEDGSAVTGQMTATDIDTGDTKAFSIGQPVDGFSMNPDGSWSFDPSHAAYQHLAAGQTQQVTIPVTVTDSAGAADTETLVITVTGTNDAPVVFGATTGSVTEDRVATTGQLQTLWTNIDVQDPDGAGESHIVGIEVGGVLHQIPANFAATVHGTYGYFQTTHSTDGHDKWMYAANNSNPAIQGLKTGEHLDETAVLVTSDGTRIPLTVTINGHEDGVVIDTPSSLVQAIGDVVEDTRVQVTGFLQAHDADTHDTVTFTPQTTTNAYGTFTVDAAGQWSFTLDNAAAQHLSAGLHTAMGFDIEAVSSDGSRVTQHVQVNVRGSNDAPVLTAASASATEDGQFVTGQMSATDVDTGDTKAFSVGQPVDGFSMNADGSWSFDPAHAAYQHLAAGQTLQVTIPVTVTDSAGATDTQNLVITVTGTDDATVFGGVQTGDAHEDGNDVHVVGHHYLHDATDWQQITVTDPDGPVSQLTVEHGGQSVTWDMHSDLDIATPYGKFQLVHADGSGMLAKGYYWNYIGDNNNPAVQALKAGETLPPEQLTLVSPDGVRFPLTVTVHGAEDGIRIDTRGTLDHVSEQGPTTPVGVSGQLQAHDPDAHDSVTWQPTPTGGVAGRMGTFTVDASGHWEYHVDPAKAATLGENMQMFEHFTITALSTDGSQASQRISVEVRGTDQAPELSAFATSATEDGRSIRGHMSATDVDVADQVHFTAPSIAGFTLNGDGSWSFDPTDAAYQHLADGAKQQLTIPVTVTDKAGLSDTQNLVITVTGTNDAAHITGTDSATVVEDRNLSGGNLTAAGTLAVTDADTGQDSFTPLSGQQGTGGYGSFSIDAQGHWTYTADNSQQVIQQLGHGQSLTDTCVVTSSDGTQHTLTVTIDGTDEAPVVKPSMTAVHGMGTQHLAGTLASGGLGGWAIDNGHGGAVQSLQGQFGTLTINPQTGHFEYHYQQNSGVIKHGGSSAASGQHVDTFHITQQGTAAGDVDVQVQVSVQSVHGASGHHVDHTVLQGITFTPAPTVQHDAPHDVDTVVVTLDLSDAAPMSDPSSAAQGVVSASLDLDHTGTGPDGDDTGTASPPSPDAPAEPESDRLAAYFEAIGQGHDAAASPTAPAAHLSSYLDAAGAAPDMAAPVADLPDPSTLDIDGMSADVEDHAPEAAEPQQSHDVPQDIPEPVLPDPNDDTSQYG</sequence>
<comment type="caution">
    <text evidence="3">The sequence shown here is derived from an EMBL/GenBank/DDBJ whole genome shotgun (WGS) entry which is preliminary data.</text>
</comment>
<accession>A0ABT0GXC7</accession>
<dbReference type="EMBL" id="JALNMJ010000011">
    <property type="protein sequence ID" value="MCK7613707.1"/>
    <property type="molecule type" value="Genomic_DNA"/>
</dbReference>
<dbReference type="InterPro" id="IPR040853">
    <property type="entry name" value="RapA2_cadherin-like"/>
</dbReference>
<dbReference type="Proteomes" id="UP001431221">
    <property type="component" value="Unassembled WGS sequence"/>
</dbReference>
<organism evidence="3 4">
    <name type="scientific">Roseibium sediminicola</name>
    <dbReference type="NCBI Taxonomy" id="2933272"/>
    <lineage>
        <taxon>Bacteria</taxon>
        <taxon>Pseudomonadati</taxon>
        <taxon>Pseudomonadota</taxon>
        <taxon>Alphaproteobacteria</taxon>
        <taxon>Hyphomicrobiales</taxon>
        <taxon>Stappiaceae</taxon>
        <taxon>Roseibium</taxon>
    </lineage>
</organism>
<dbReference type="SMART" id="SM00112">
    <property type="entry name" value="CA"/>
    <property type="match status" value="5"/>
</dbReference>